<feature type="region of interest" description="Disordered" evidence="1">
    <location>
        <begin position="1"/>
        <end position="20"/>
    </location>
</feature>
<feature type="domain" description="PUB" evidence="2">
    <location>
        <begin position="70"/>
        <end position="142"/>
    </location>
</feature>
<feature type="compositionally biased region" description="Pro residues" evidence="1">
    <location>
        <begin position="1"/>
        <end position="11"/>
    </location>
</feature>
<feature type="region of interest" description="Disordered" evidence="1">
    <location>
        <begin position="205"/>
        <end position="253"/>
    </location>
</feature>
<dbReference type="InterPro" id="IPR036339">
    <property type="entry name" value="PUB-like_dom_sf"/>
</dbReference>
<proteinExistence type="predicted"/>
<name>A0A4R5XF51_9AGAM</name>
<dbReference type="STRING" id="50990.A0A4R5XF51"/>
<reference evidence="3 4" key="1">
    <citation type="submission" date="2018-06" db="EMBL/GenBank/DDBJ databases">
        <title>A transcriptomic atlas of mushroom development highlights an independent origin of complex multicellularity.</title>
        <authorList>
            <consortium name="DOE Joint Genome Institute"/>
            <person name="Krizsan K."/>
            <person name="Almasi E."/>
            <person name="Merenyi Z."/>
            <person name="Sahu N."/>
            <person name="Viragh M."/>
            <person name="Koszo T."/>
            <person name="Mondo S."/>
            <person name="Kiss B."/>
            <person name="Balint B."/>
            <person name="Kues U."/>
            <person name="Barry K."/>
            <person name="Hegedus J.C."/>
            <person name="Henrissat B."/>
            <person name="Johnson J."/>
            <person name="Lipzen A."/>
            <person name="Ohm R."/>
            <person name="Nagy I."/>
            <person name="Pangilinan J."/>
            <person name="Yan J."/>
            <person name="Xiong Y."/>
            <person name="Grigoriev I.V."/>
            <person name="Hibbett D.S."/>
            <person name="Nagy L.G."/>
        </authorList>
    </citation>
    <scope>NUCLEOTIDE SEQUENCE [LARGE SCALE GENOMIC DNA]</scope>
    <source>
        <strain evidence="3 4">SZMC22713</strain>
    </source>
</reference>
<evidence type="ECO:0000256" key="1">
    <source>
        <dbReference type="SAM" id="MobiDB-lite"/>
    </source>
</evidence>
<dbReference type="Gene3D" id="1.20.58.2190">
    <property type="match status" value="1"/>
</dbReference>
<accession>A0A4R5XF51</accession>
<dbReference type="SUPFAM" id="SSF143503">
    <property type="entry name" value="PUG domain-like"/>
    <property type="match status" value="1"/>
</dbReference>
<dbReference type="Proteomes" id="UP000294933">
    <property type="component" value="Unassembled WGS sequence"/>
</dbReference>
<evidence type="ECO:0000313" key="3">
    <source>
        <dbReference type="EMBL" id="TDL29741.1"/>
    </source>
</evidence>
<evidence type="ECO:0000313" key="4">
    <source>
        <dbReference type="Proteomes" id="UP000294933"/>
    </source>
</evidence>
<dbReference type="AlphaFoldDB" id="A0A4R5XF51"/>
<dbReference type="VEuPathDB" id="FungiDB:BD410DRAFT_780223"/>
<dbReference type="InterPro" id="IPR018997">
    <property type="entry name" value="PUB_domain"/>
</dbReference>
<evidence type="ECO:0000259" key="2">
    <source>
        <dbReference type="Pfam" id="PF09409"/>
    </source>
</evidence>
<dbReference type="EMBL" id="ML170156">
    <property type="protein sequence ID" value="TDL29741.1"/>
    <property type="molecule type" value="Genomic_DNA"/>
</dbReference>
<dbReference type="CDD" id="cd09212">
    <property type="entry name" value="PUB"/>
    <property type="match status" value="1"/>
</dbReference>
<protein>
    <recommendedName>
        <fullName evidence="2">PUB domain-containing protein</fullName>
    </recommendedName>
</protein>
<organism evidence="3 4">
    <name type="scientific">Rickenella mellea</name>
    <dbReference type="NCBI Taxonomy" id="50990"/>
    <lineage>
        <taxon>Eukaryota</taxon>
        <taxon>Fungi</taxon>
        <taxon>Dikarya</taxon>
        <taxon>Basidiomycota</taxon>
        <taxon>Agaricomycotina</taxon>
        <taxon>Agaricomycetes</taxon>
        <taxon>Hymenochaetales</taxon>
        <taxon>Rickenellaceae</taxon>
        <taxon>Rickenella</taxon>
    </lineage>
</organism>
<keyword evidence="4" id="KW-1185">Reference proteome</keyword>
<sequence>MSSSNSPPPSPSAANAALRADLAAAAERRARLNDELDPDTQFGHEREMRQNFRRLLDPGILRPNSTEVAYGSIKTLVLLSENLLREPENPKYLQFKTTNSVIKKNLVDVKGAVEYAVALGFRAEVQNFQPLYVFNKRRMTELRVGTSILKEFFEKETERRKRALVSGAAEKAARESAARNALLAFEDDRKTKALHDKLEKQRLEARAAAAARAATSPEPDPPLSEVPMPGGGVTLTGRVVPATVDSPPPYQDE</sequence>
<dbReference type="OrthoDB" id="49605at2759"/>
<gene>
    <name evidence="3" type="ORF">BD410DRAFT_780223</name>
</gene>
<dbReference type="Pfam" id="PF09409">
    <property type="entry name" value="PUB"/>
    <property type="match status" value="1"/>
</dbReference>